<keyword evidence="1 3" id="KW-0378">Hydrolase</keyword>
<dbReference type="RefSeq" id="WP_007288104.1">
    <property type="nucleotide sequence ID" value="NZ_AAWL01000001.1"/>
</dbReference>
<evidence type="ECO:0000256" key="1">
    <source>
        <dbReference type="ARBA" id="ARBA00022801"/>
    </source>
</evidence>
<dbReference type="AlphaFoldDB" id="A1HM47"/>
<protein>
    <submittedName>
        <fullName evidence="3">Alpha/beta hydrolase fold</fullName>
    </submittedName>
</protein>
<evidence type="ECO:0000313" key="4">
    <source>
        <dbReference type="Proteomes" id="UP000005139"/>
    </source>
</evidence>
<dbReference type="Gene3D" id="3.40.50.1820">
    <property type="entry name" value="alpha/beta hydrolase"/>
    <property type="match status" value="1"/>
</dbReference>
<dbReference type="PANTHER" id="PTHR43798:SF31">
    <property type="entry name" value="AB HYDROLASE SUPERFAMILY PROTEIN YCLE"/>
    <property type="match status" value="1"/>
</dbReference>
<evidence type="ECO:0000259" key="2">
    <source>
        <dbReference type="Pfam" id="PF00561"/>
    </source>
</evidence>
<reference evidence="3 4" key="2">
    <citation type="submission" date="2007-01" db="EMBL/GenBank/DDBJ databases">
        <title>Sequencing of the draft genome and assembly of Thermosinus carboxydivorans Nor1.</title>
        <authorList>
            <consortium name="US DOE Joint Genome Institute (JGI-PGF)"/>
            <person name="Copeland A."/>
            <person name="Lucas S."/>
            <person name="Lapidus A."/>
            <person name="Barry K."/>
            <person name="Glavina del Rio T."/>
            <person name="Dalin E."/>
            <person name="Tice H."/>
            <person name="Bruce D."/>
            <person name="Pitluck S."/>
            <person name="Richardson P."/>
        </authorList>
    </citation>
    <scope>NUCLEOTIDE SEQUENCE [LARGE SCALE GENOMIC DNA]</scope>
    <source>
        <strain evidence="3 4">Nor1</strain>
    </source>
</reference>
<dbReference type="EMBL" id="AAWL01000001">
    <property type="protein sequence ID" value="EAX48897.1"/>
    <property type="molecule type" value="Genomic_DNA"/>
</dbReference>
<comment type="caution">
    <text evidence="3">The sequence shown here is derived from an EMBL/GenBank/DDBJ whole genome shotgun (WGS) entry which is preliminary data.</text>
</comment>
<dbReference type="GO" id="GO:0016020">
    <property type="term" value="C:membrane"/>
    <property type="evidence" value="ECO:0007669"/>
    <property type="project" value="TreeGrafter"/>
</dbReference>
<dbReference type="Pfam" id="PF00561">
    <property type="entry name" value="Abhydrolase_1"/>
    <property type="match status" value="1"/>
</dbReference>
<dbReference type="ESTHER" id="9firm-a1hm47">
    <property type="family name" value="6_AlphaBeta_hydrolase"/>
</dbReference>
<gene>
    <name evidence="3" type="ORF">TcarDRAFT_2586</name>
</gene>
<dbReference type="PANTHER" id="PTHR43798">
    <property type="entry name" value="MONOACYLGLYCEROL LIPASE"/>
    <property type="match status" value="1"/>
</dbReference>
<dbReference type="PRINTS" id="PR00111">
    <property type="entry name" value="ABHYDROLASE"/>
</dbReference>
<feature type="domain" description="AB hydrolase-1" evidence="2">
    <location>
        <begin position="19"/>
        <end position="244"/>
    </location>
</feature>
<proteinExistence type="predicted"/>
<dbReference type="eggNOG" id="COG2267">
    <property type="taxonomic scope" value="Bacteria"/>
</dbReference>
<keyword evidence="4" id="KW-1185">Reference proteome</keyword>
<reference evidence="3 4" key="1">
    <citation type="submission" date="2007-01" db="EMBL/GenBank/DDBJ databases">
        <title>Annotation of the draft genome assembly of Thermosinus carboxydivorans Nor1.</title>
        <authorList>
            <consortium name="US DOE Joint Genome Institute (JGI-ORNL)"/>
            <person name="Larimer F."/>
            <person name="Land M."/>
            <person name="Hauser L."/>
        </authorList>
    </citation>
    <scope>NUCLEOTIDE SEQUENCE [LARGE SCALE GENOMIC DNA]</scope>
    <source>
        <strain evidence="3 4">Nor1</strain>
    </source>
</reference>
<accession>A1HM47</accession>
<sequence>MFAKVNGINLYYEDQGQGPALVFIHGLGENASSWKRQIEFFSKSFRTIVVDLRGHGRSDDGAEFITMDILAKDVLALLDQLGIEKAHFVGHSMGGLINQEIAAHNLHRMLTMTLSDAAGYYPPPLGTTGLEERLKRIDTLSMEEVAEAITNSACRPEAPEWLKVEVRQMFAANRKQPYRQATISTLKADYRQYHARMKVPTLLLVGQFDKTTPLSYAQFLNEAIIGSKLQIIPDAAHMTKVENPAVYNRALAEFLAPYEPNAALPLLR</sequence>
<dbReference type="InterPro" id="IPR000073">
    <property type="entry name" value="AB_hydrolase_1"/>
</dbReference>
<dbReference type="Proteomes" id="UP000005139">
    <property type="component" value="Unassembled WGS sequence"/>
</dbReference>
<evidence type="ECO:0000313" key="3">
    <source>
        <dbReference type="EMBL" id="EAX48897.1"/>
    </source>
</evidence>
<organism evidence="3 4">
    <name type="scientific">Thermosinus carboxydivorans Nor1</name>
    <dbReference type="NCBI Taxonomy" id="401526"/>
    <lineage>
        <taxon>Bacteria</taxon>
        <taxon>Bacillati</taxon>
        <taxon>Bacillota</taxon>
        <taxon>Negativicutes</taxon>
        <taxon>Selenomonadales</taxon>
        <taxon>Sporomusaceae</taxon>
        <taxon>Thermosinus</taxon>
    </lineage>
</organism>
<dbReference type="SUPFAM" id="SSF53474">
    <property type="entry name" value="alpha/beta-Hydrolases"/>
    <property type="match status" value="1"/>
</dbReference>
<dbReference type="GO" id="GO:0016787">
    <property type="term" value="F:hydrolase activity"/>
    <property type="evidence" value="ECO:0007669"/>
    <property type="project" value="UniProtKB-KW"/>
</dbReference>
<name>A1HM47_9FIRM</name>
<dbReference type="InterPro" id="IPR050266">
    <property type="entry name" value="AB_hydrolase_sf"/>
</dbReference>
<dbReference type="InterPro" id="IPR029058">
    <property type="entry name" value="AB_hydrolase_fold"/>
</dbReference>